<reference evidence="1 2" key="1">
    <citation type="submission" date="2018-10" db="EMBL/GenBank/DDBJ databases">
        <title>Fifty Aureobasidium pullulans genomes reveal a recombining polyextremotolerant generalist.</title>
        <authorList>
            <person name="Gostincar C."/>
            <person name="Turk M."/>
            <person name="Zajc J."/>
            <person name="Gunde-Cimerman N."/>
        </authorList>
    </citation>
    <scope>NUCLEOTIDE SEQUENCE [LARGE SCALE GENOMIC DNA]</scope>
    <source>
        <strain evidence="1 2">EXF-11900</strain>
    </source>
</reference>
<gene>
    <name evidence="1" type="ORF">D6D28_09865</name>
</gene>
<name>A0A4S8S377_AURPU</name>
<dbReference type="Proteomes" id="UP000304951">
    <property type="component" value="Unassembled WGS sequence"/>
</dbReference>
<proteinExistence type="predicted"/>
<accession>A0A4S8S377</accession>
<dbReference type="AlphaFoldDB" id="A0A4S8S377"/>
<comment type="caution">
    <text evidence="1">The sequence shown here is derived from an EMBL/GenBank/DDBJ whole genome shotgun (WGS) entry which is preliminary data.</text>
</comment>
<evidence type="ECO:0000313" key="2">
    <source>
        <dbReference type="Proteomes" id="UP000304951"/>
    </source>
</evidence>
<dbReference type="EMBL" id="QZAF01000845">
    <property type="protein sequence ID" value="THV64491.1"/>
    <property type="molecule type" value="Genomic_DNA"/>
</dbReference>
<organism evidence="1 2">
    <name type="scientific">Aureobasidium pullulans</name>
    <name type="common">Black yeast</name>
    <name type="synonym">Pullularia pullulans</name>
    <dbReference type="NCBI Taxonomy" id="5580"/>
    <lineage>
        <taxon>Eukaryota</taxon>
        <taxon>Fungi</taxon>
        <taxon>Dikarya</taxon>
        <taxon>Ascomycota</taxon>
        <taxon>Pezizomycotina</taxon>
        <taxon>Dothideomycetes</taxon>
        <taxon>Dothideomycetidae</taxon>
        <taxon>Dothideales</taxon>
        <taxon>Saccotheciaceae</taxon>
        <taxon>Aureobasidium</taxon>
    </lineage>
</organism>
<sequence>MAARQPYNTILHLRSSVLPPRRIIMSESIELIEGDHILEPVEEAVAMYEDLLTDLRKFLEEHEHQSETSNTTNLPAVTVGDSTQNILDGPAGRPFIKLASRPGPDSLDAFNLIMAKITAQSISTSNAMLPHTIFKISKHPETRATIPDTMKNATTAELFDTICPRLEVGNQFHTAFKRVGRTTLYGLERLEALNEEWQKLWLEGLKDFEPMTIWFTTKHIKMGLQNLDGTMKNSLRLIHAYQASIGW</sequence>
<protein>
    <submittedName>
        <fullName evidence="1">Uncharacterized protein</fullName>
    </submittedName>
</protein>
<evidence type="ECO:0000313" key="1">
    <source>
        <dbReference type="EMBL" id="THV64491.1"/>
    </source>
</evidence>